<dbReference type="RefSeq" id="WP_124321197.1">
    <property type="nucleotide sequence ID" value="NZ_CP027753.1"/>
</dbReference>
<dbReference type="SMART" id="SM00825">
    <property type="entry name" value="PKS_KS"/>
    <property type="match status" value="1"/>
</dbReference>
<dbReference type="Gene3D" id="1.10.1240.100">
    <property type="match status" value="1"/>
</dbReference>
<dbReference type="Gene3D" id="3.40.50.980">
    <property type="match status" value="2"/>
</dbReference>
<dbReference type="NCBIfam" id="TIGR01733">
    <property type="entry name" value="AA-adenyl-dom"/>
    <property type="match status" value="1"/>
</dbReference>
<dbReference type="SUPFAM" id="SSF56801">
    <property type="entry name" value="Acetyl-CoA synthetase-like"/>
    <property type="match status" value="1"/>
</dbReference>
<dbReference type="Pfam" id="PF13193">
    <property type="entry name" value="AMP-binding_C"/>
    <property type="match status" value="1"/>
</dbReference>
<dbReference type="InterPro" id="IPR000873">
    <property type="entry name" value="AMP-dep_synth/lig_dom"/>
</dbReference>
<dbReference type="PRINTS" id="PR00370">
    <property type="entry name" value="FMOXYGENASE"/>
</dbReference>
<evidence type="ECO:0000259" key="5">
    <source>
        <dbReference type="PROSITE" id="PS50075"/>
    </source>
</evidence>
<accession>A0A3G7TQU4</accession>
<reference evidence="7 8" key="1">
    <citation type="submission" date="2018-03" db="EMBL/GenBank/DDBJ databases">
        <title>Diversity of phytobeneficial traits revealed by whole-genome analysis of worldwide-isolated phenazine-producing Pseudomonas spp.</title>
        <authorList>
            <person name="Biessy A."/>
            <person name="Novinscak A."/>
            <person name="Blom J."/>
            <person name="Leger G."/>
            <person name="Thomashow L.S."/>
            <person name="Cazorla F.M."/>
            <person name="Josic D."/>
            <person name="Filion M."/>
        </authorList>
    </citation>
    <scope>NUCLEOTIDE SEQUENCE [LARGE SCALE GENOMIC DNA]</scope>
    <source>
        <strain evidence="7 8">B25</strain>
    </source>
</reference>
<dbReference type="Pfam" id="PF22621">
    <property type="entry name" value="CurL-like_PKS_C"/>
    <property type="match status" value="1"/>
</dbReference>
<dbReference type="FunFam" id="3.40.50.980:FF:000001">
    <property type="entry name" value="Non-ribosomal peptide synthetase"/>
    <property type="match status" value="1"/>
</dbReference>
<dbReference type="Gene3D" id="2.30.38.10">
    <property type="entry name" value="Luciferase, Domain 3"/>
    <property type="match status" value="1"/>
</dbReference>
<dbReference type="GO" id="GO:0043041">
    <property type="term" value="P:amino acid activation for nonribosomal peptide biosynthetic process"/>
    <property type="evidence" value="ECO:0007669"/>
    <property type="project" value="TreeGrafter"/>
</dbReference>
<evidence type="ECO:0000313" key="7">
    <source>
        <dbReference type="EMBL" id="AZE49485.1"/>
    </source>
</evidence>
<organism evidence="7 8">
    <name type="scientific">Pseudomonas chlororaphis</name>
    <dbReference type="NCBI Taxonomy" id="587753"/>
    <lineage>
        <taxon>Bacteria</taxon>
        <taxon>Pseudomonadati</taxon>
        <taxon>Pseudomonadota</taxon>
        <taxon>Gammaproteobacteria</taxon>
        <taxon>Pseudomonadales</taxon>
        <taxon>Pseudomonadaceae</taxon>
        <taxon>Pseudomonas</taxon>
    </lineage>
</organism>
<dbReference type="Gene3D" id="1.10.1200.10">
    <property type="entry name" value="ACP-like"/>
    <property type="match status" value="1"/>
</dbReference>
<dbReference type="GO" id="GO:0004499">
    <property type="term" value="F:N,N-dimethylaniline monooxygenase activity"/>
    <property type="evidence" value="ECO:0007669"/>
    <property type="project" value="InterPro"/>
</dbReference>
<dbReference type="InterPro" id="IPR045851">
    <property type="entry name" value="AMP-bd_C_sf"/>
</dbReference>
<dbReference type="PROSITE" id="PS00455">
    <property type="entry name" value="AMP_BINDING"/>
    <property type="match status" value="1"/>
</dbReference>
<dbReference type="InterPro" id="IPR000960">
    <property type="entry name" value="Flavin_mOase"/>
</dbReference>
<dbReference type="InterPro" id="IPR020841">
    <property type="entry name" value="PKS_Beta-ketoAc_synthase_dom"/>
</dbReference>
<dbReference type="InterPro" id="IPR036188">
    <property type="entry name" value="FAD/NAD-bd_sf"/>
</dbReference>
<dbReference type="InterPro" id="IPR009081">
    <property type="entry name" value="PP-bd_ACP"/>
</dbReference>
<evidence type="ECO:0000256" key="4">
    <source>
        <dbReference type="ARBA" id="ARBA00023002"/>
    </source>
</evidence>
<dbReference type="InterPro" id="IPR020845">
    <property type="entry name" value="AMP-binding_CS"/>
</dbReference>
<keyword evidence="2 7" id="KW-0808">Transferase</keyword>
<dbReference type="GO" id="GO:0050661">
    <property type="term" value="F:NADP binding"/>
    <property type="evidence" value="ECO:0007669"/>
    <property type="project" value="InterPro"/>
</dbReference>
<dbReference type="FunFam" id="3.40.50.12780:FF:000012">
    <property type="entry name" value="Non-ribosomal peptide synthetase"/>
    <property type="match status" value="1"/>
</dbReference>
<name>A0A3G7TQU4_9PSED</name>
<keyword evidence="1" id="KW-0285">Flavoprotein</keyword>
<evidence type="ECO:0000256" key="3">
    <source>
        <dbReference type="ARBA" id="ARBA00022827"/>
    </source>
</evidence>
<dbReference type="Gene3D" id="3.40.47.10">
    <property type="match status" value="1"/>
</dbReference>
<dbReference type="InterPro" id="IPR014030">
    <property type="entry name" value="Ketoacyl_synth_N"/>
</dbReference>
<sequence length="1786" mass="193244">MSVNPVPSAWSVSTRDFDDQAGFHQLFEARSRATPDAIALADAQHSLSYRQLAEKSTQLAAYLAGQGVGTGSRVAIFMNRSPDLVLAMLAIARVGATYIPLDPAYPEQRLRYMLEDSDSRWVLTQAAIEPRLAALLGEHCSSLALDRQWPLVAACRASLPESAAAAGSLAYIIYTSGSTGQPKGVMISHRALSNFLLSMAEEPGMSAADTLLAVTTHCFDISGLELLLPLVVGARCHICPAETAGDASQLMSLIARVQPSLMQATPATWMMLFHAGWQPSAQLRILCGGEPLSDALKSCFEQAGNAVWNMYGPTETTIWSTLQKLEPGQPVSIGRPIANTRLYLLREDGSHCAIGEPGELCIAGAGLAEGYLNRPDLTAEKFIDHPLETSGKLYRTGDLACWQADGLLQHLGRIDNQVKIRGYRVEVGDIEAQLDSHPEVLQTVVVARQQAGSGQLVGYFVPRDLNVPDASLAGRLKTWLGERLPGFMVPSFLLPIDRMPLTPNGKVDRKRLAQRPISVASEANAAGLGRVERYIIEQWQALLGVEDIQPDSLFVEIGGNSIAANAFLARLNQRFDTQLVLSDLARHASPAAIAQLMLAPGQTSPAAIAQALARSDRQAGQGDDARQDIAIVGMACSFAQAPNKETFWANVLAGRNCMTSAALMRPHLVRADRPLWGGFIADAFDFDPVFFQVAPKEAQLIDPQQRLMLTYTWRALEDAGIGAQAFSQRRTGVFIAASQNDYGVAATQDEENKGYLATGQLASMVANRLSHTLDLFGPSECIETTCSSSLVALHRAIRAIRQGECEQAVVGGVNLLLSPEYFHSYDAMGLLSPDQSTRSFQAGANGYVRSEGAAVVILKPLAQALADNDRIAAVIKGSSVNHGGRSSSLTAPNQDGMRSAMLDALADARVAPQSLGYIETHATGSLLGDSVEVSALEAVFAEQGAAEPATRDCTLGSLKPCIGHSEVASGMAALIKVVFALQQGIKPGVPGVTSEDVARLWSSSVFRISAQNQPWADAAAPRRAAINSYGFGVNAHVIVEQYCPPIDTRAADDSAQLLVFSARTPAQLASVLENQLAHLRTHPQVRLRDLAYTLQVGREGLKVRLAFVAGSIAEACERLAQALPALAAGSPDAAWPDGIFYSGRDLAVDGELAALAAQWVAGAALDWHTQHAPGSAKKLALPDYPFQLKTYNALAKGEPEPAATPGARRICVIGAGPGGLVMAKSLLEEGHQPVVYEAQDTLGGVWNLKRDKEVGTYSTTRFQNSRDTSFFSDFCPEDISDTFPDVHDVRRYLDAYAARFDLERHIRCRSRVVSVTAEGDGWAVEIESGGIRRRELFDGVALCHGRYQIPRHARIPGLDTFTGQVLHSGQYFDNTPLAGKRVLVIGNGVSGMDIAGEASKVAAKVYWSMRSRKFILPRMVGFVPNDFVSPANLLMPAIVRAQRNIDRLQLAMPAFGEAMQRSGLQPSLNEFRQHPFIHINDEVVDLVNAGKIETIFGQVERFAGARCFHVGHERVLDDIDVVVLCTGYRTGALYDYVQGLEPTRDLAMGLFYRDDPRLFNQYGLQEIGVIGTFPYLEMTSRWYAQVVSGKYRLSQQELQRTADTDKIIMGPLASVVIGMKLGLVPDPVDEFKAFWSLLNTPCFPAQYRLRGSHASGGAAAIVAASRKRAFIQDETGDLEISKVKARLLAGLGSEAVASLAARGQITAEEHQAALAQLDNPLRLDWDSQFLTPLSDRAQAIDQATESLDRVIAEHDRPYLGLIRKIQNKEINADNFLSELKKISKAS</sequence>
<evidence type="ECO:0000313" key="8">
    <source>
        <dbReference type="Proteomes" id="UP000268048"/>
    </source>
</evidence>
<feature type="domain" description="Ketosynthase family 3 (KS3)" evidence="6">
    <location>
        <begin position="626"/>
        <end position="1041"/>
    </location>
</feature>
<dbReference type="GO" id="GO:0005737">
    <property type="term" value="C:cytoplasm"/>
    <property type="evidence" value="ECO:0007669"/>
    <property type="project" value="TreeGrafter"/>
</dbReference>
<dbReference type="InterPro" id="IPR014031">
    <property type="entry name" value="Ketoacyl_synth_C"/>
</dbReference>
<dbReference type="Pfam" id="PF00501">
    <property type="entry name" value="AMP-binding"/>
    <property type="match status" value="1"/>
</dbReference>
<dbReference type="CDD" id="cd12116">
    <property type="entry name" value="A_NRPS_Ta1_like"/>
    <property type="match status" value="1"/>
</dbReference>
<dbReference type="SUPFAM" id="SSF51905">
    <property type="entry name" value="FAD/NAD(P)-binding domain"/>
    <property type="match status" value="1"/>
</dbReference>
<dbReference type="PANTHER" id="PTHR45527:SF1">
    <property type="entry name" value="FATTY ACID SYNTHASE"/>
    <property type="match status" value="1"/>
</dbReference>
<dbReference type="Gene3D" id="3.30.300.30">
    <property type="match status" value="1"/>
</dbReference>
<evidence type="ECO:0000259" key="6">
    <source>
        <dbReference type="PROSITE" id="PS52004"/>
    </source>
</evidence>
<dbReference type="GO" id="GO:0050660">
    <property type="term" value="F:flavin adenine dinucleotide binding"/>
    <property type="evidence" value="ECO:0007669"/>
    <property type="project" value="InterPro"/>
</dbReference>
<dbReference type="CDD" id="cd00833">
    <property type="entry name" value="PKS"/>
    <property type="match status" value="1"/>
</dbReference>
<dbReference type="PROSITE" id="PS52004">
    <property type="entry name" value="KS3_2"/>
    <property type="match status" value="1"/>
</dbReference>
<dbReference type="Proteomes" id="UP000268048">
    <property type="component" value="Chromosome"/>
</dbReference>
<keyword evidence="3" id="KW-0274">FAD</keyword>
<dbReference type="EMBL" id="CP027753">
    <property type="protein sequence ID" value="AZE49485.1"/>
    <property type="molecule type" value="Genomic_DNA"/>
</dbReference>
<dbReference type="InterPro" id="IPR010071">
    <property type="entry name" value="AA_adenyl_dom"/>
</dbReference>
<protein>
    <submittedName>
        <fullName evidence="7">Malonyl CoA-acyl carrier protein transacylase</fullName>
        <ecNumber evidence="7">2.3.1.39</ecNumber>
    </submittedName>
</protein>
<dbReference type="SUPFAM" id="SSF53901">
    <property type="entry name" value="Thiolase-like"/>
    <property type="match status" value="1"/>
</dbReference>
<dbReference type="GO" id="GO:0031177">
    <property type="term" value="F:phosphopantetheine binding"/>
    <property type="evidence" value="ECO:0007669"/>
    <property type="project" value="TreeGrafter"/>
</dbReference>
<dbReference type="Gene3D" id="3.50.50.60">
    <property type="entry name" value="FAD/NAD(P)-binding domain"/>
    <property type="match status" value="1"/>
</dbReference>
<evidence type="ECO:0000256" key="2">
    <source>
        <dbReference type="ARBA" id="ARBA00022679"/>
    </source>
</evidence>
<dbReference type="Pfam" id="PF00109">
    <property type="entry name" value="ketoacyl-synt"/>
    <property type="match status" value="1"/>
</dbReference>
<proteinExistence type="predicted"/>
<keyword evidence="7" id="KW-0012">Acyltransferase</keyword>
<dbReference type="GO" id="GO:0004314">
    <property type="term" value="F:[acyl-carrier-protein] S-malonyltransferase activity"/>
    <property type="evidence" value="ECO:0007669"/>
    <property type="project" value="UniProtKB-EC"/>
</dbReference>
<dbReference type="InterPro" id="IPR016039">
    <property type="entry name" value="Thiolase-like"/>
</dbReference>
<dbReference type="SUPFAM" id="SSF47336">
    <property type="entry name" value="ACP-like"/>
    <property type="match status" value="1"/>
</dbReference>
<dbReference type="InterPro" id="IPR025110">
    <property type="entry name" value="AMP-bd_C"/>
</dbReference>
<evidence type="ECO:0000256" key="1">
    <source>
        <dbReference type="ARBA" id="ARBA00022630"/>
    </source>
</evidence>
<dbReference type="EC" id="2.3.1.39" evidence="7"/>
<gene>
    <name evidence="7" type="ORF">C4K04_3815</name>
</gene>
<dbReference type="Pfam" id="PF00550">
    <property type="entry name" value="PP-binding"/>
    <property type="match status" value="1"/>
</dbReference>
<dbReference type="InterPro" id="IPR020946">
    <property type="entry name" value="Flavin_mOase-like"/>
</dbReference>
<dbReference type="GO" id="GO:0044550">
    <property type="term" value="P:secondary metabolite biosynthetic process"/>
    <property type="evidence" value="ECO:0007669"/>
    <property type="project" value="TreeGrafter"/>
</dbReference>
<keyword evidence="4" id="KW-0560">Oxidoreductase</keyword>
<dbReference type="Pfam" id="PF02801">
    <property type="entry name" value="Ketoacyl-synt_C"/>
    <property type="match status" value="1"/>
</dbReference>
<dbReference type="PANTHER" id="PTHR45527">
    <property type="entry name" value="NONRIBOSOMAL PEPTIDE SYNTHETASE"/>
    <property type="match status" value="1"/>
</dbReference>
<feature type="domain" description="Carrier" evidence="5">
    <location>
        <begin position="526"/>
        <end position="601"/>
    </location>
</feature>
<dbReference type="Pfam" id="PF00743">
    <property type="entry name" value="FMO-like"/>
    <property type="match status" value="1"/>
</dbReference>
<dbReference type="InterPro" id="IPR036736">
    <property type="entry name" value="ACP-like_sf"/>
</dbReference>
<dbReference type="PROSITE" id="PS50075">
    <property type="entry name" value="CARRIER"/>
    <property type="match status" value="1"/>
</dbReference>